<reference evidence="12" key="1">
    <citation type="submission" date="2022-11" db="UniProtKB">
        <authorList>
            <consortium name="WormBaseParasite"/>
        </authorList>
    </citation>
    <scope>IDENTIFICATION</scope>
</reference>
<dbReference type="InterPro" id="IPR035979">
    <property type="entry name" value="RBD_domain_sf"/>
</dbReference>
<feature type="region of interest" description="Disordered" evidence="9">
    <location>
        <begin position="80"/>
        <end position="110"/>
    </location>
</feature>
<comment type="similarity">
    <text evidence="2">Belongs to the splicing factor SR family.</text>
</comment>
<evidence type="ECO:0000256" key="2">
    <source>
        <dbReference type="ARBA" id="ARBA00010269"/>
    </source>
</evidence>
<evidence type="ECO:0000256" key="1">
    <source>
        <dbReference type="ARBA" id="ARBA00004123"/>
    </source>
</evidence>
<dbReference type="PANTHER" id="PTHR23003:SF62">
    <property type="entry name" value="SERINE_ARGININE (SR)-TYPE SHUTTLING MRNA BINDING PROTEIN NPL3"/>
    <property type="match status" value="1"/>
</dbReference>
<keyword evidence="4" id="KW-0677">Repeat</keyword>
<feature type="region of interest" description="Disordered" evidence="9">
    <location>
        <begin position="182"/>
        <end position="242"/>
    </location>
</feature>
<evidence type="ECO:0000256" key="3">
    <source>
        <dbReference type="ARBA" id="ARBA00022664"/>
    </source>
</evidence>
<dbReference type="SMART" id="SM00360">
    <property type="entry name" value="RRM"/>
    <property type="match status" value="2"/>
</dbReference>
<dbReference type="GO" id="GO:0005737">
    <property type="term" value="C:cytoplasm"/>
    <property type="evidence" value="ECO:0007669"/>
    <property type="project" value="TreeGrafter"/>
</dbReference>
<accession>A0A915PFS4</accession>
<keyword evidence="5 8" id="KW-0694">RNA-binding</keyword>
<keyword evidence="7" id="KW-0539">Nucleus</keyword>
<evidence type="ECO:0000313" key="12">
    <source>
        <dbReference type="WBParaSite" id="sdigi.contig1.g99.t1"/>
    </source>
</evidence>
<dbReference type="SUPFAM" id="SSF54928">
    <property type="entry name" value="RNA-binding domain, RBD"/>
    <property type="match status" value="1"/>
</dbReference>
<protein>
    <submittedName>
        <fullName evidence="12">RRM domain-containing protein</fullName>
    </submittedName>
</protein>
<keyword evidence="6" id="KW-0508">mRNA splicing</keyword>
<comment type="subcellular location">
    <subcellularLocation>
        <location evidence="1">Nucleus</location>
    </subcellularLocation>
</comment>
<evidence type="ECO:0000256" key="5">
    <source>
        <dbReference type="ARBA" id="ARBA00022884"/>
    </source>
</evidence>
<dbReference type="AlphaFoldDB" id="A0A915PFS4"/>
<dbReference type="InterPro" id="IPR000504">
    <property type="entry name" value="RRM_dom"/>
</dbReference>
<dbReference type="CDD" id="cd12601">
    <property type="entry name" value="RRM2_SRSF1_like"/>
    <property type="match status" value="1"/>
</dbReference>
<dbReference type="GO" id="GO:0006397">
    <property type="term" value="P:mRNA processing"/>
    <property type="evidence" value="ECO:0007669"/>
    <property type="project" value="UniProtKB-KW"/>
</dbReference>
<dbReference type="Proteomes" id="UP000887581">
    <property type="component" value="Unplaced"/>
</dbReference>
<dbReference type="InterPro" id="IPR012677">
    <property type="entry name" value="Nucleotide-bd_a/b_plait_sf"/>
</dbReference>
<feature type="compositionally biased region" description="Basic residues" evidence="9">
    <location>
        <begin position="218"/>
        <end position="229"/>
    </location>
</feature>
<dbReference type="WBParaSite" id="sdigi.contig1.g99.t1">
    <property type="protein sequence ID" value="sdigi.contig1.g99.t1"/>
    <property type="gene ID" value="sdigi.contig1.g99"/>
</dbReference>
<proteinExistence type="inferred from homology"/>
<feature type="domain" description="RRM" evidence="10">
    <location>
        <begin position="7"/>
        <end position="81"/>
    </location>
</feature>
<dbReference type="Pfam" id="PF00076">
    <property type="entry name" value="RRM_1"/>
    <property type="match status" value="2"/>
</dbReference>
<dbReference type="GO" id="GO:0008380">
    <property type="term" value="P:RNA splicing"/>
    <property type="evidence" value="ECO:0007669"/>
    <property type="project" value="UniProtKB-KW"/>
</dbReference>
<dbReference type="PROSITE" id="PS50102">
    <property type="entry name" value="RRM"/>
    <property type="match status" value="2"/>
</dbReference>
<dbReference type="InterPro" id="IPR050374">
    <property type="entry name" value="RRT5_SRSF_SR"/>
</dbReference>
<dbReference type="Gene3D" id="3.30.70.330">
    <property type="match status" value="2"/>
</dbReference>
<keyword evidence="3" id="KW-0507">mRNA processing</keyword>
<evidence type="ECO:0000256" key="7">
    <source>
        <dbReference type="ARBA" id="ARBA00023242"/>
    </source>
</evidence>
<dbReference type="FunFam" id="3.30.70.330:FF:000053">
    <property type="entry name" value="Serine/arginine-rich splicing factor 1"/>
    <property type="match status" value="1"/>
</dbReference>
<name>A0A915PFS4_9BILA</name>
<feature type="compositionally biased region" description="Basic residues" evidence="9">
    <location>
        <begin position="193"/>
        <end position="205"/>
    </location>
</feature>
<evidence type="ECO:0000256" key="4">
    <source>
        <dbReference type="ARBA" id="ARBA00022737"/>
    </source>
</evidence>
<evidence type="ECO:0000256" key="8">
    <source>
        <dbReference type="PROSITE-ProRule" id="PRU00176"/>
    </source>
</evidence>
<evidence type="ECO:0000313" key="11">
    <source>
        <dbReference type="Proteomes" id="UP000887581"/>
    </source>
</evidence>
<feature type="domain" description="RRM" evidence="10">
    <location>
        <begin position="111"/>
        <end position="187"/>
    </location>
</feature>
<dbReference type="GO" id="GO:0003729">
    <property type="term" value="F:mRNA binding"/>
    <property type="evidence" value="ECO:0007669"/>
    <property type="project" value="TreeGrafter"/>
</dbReference>
<sequence length="310" mass="35856">MAGRRDCRVFVGNLPSDVKQRDLEDIFYKYGRINFIDIKFTRDVPFAFIEFDDPRDARDAVHGRDGYDFDGCRIRVELTRGVGPRGPGGRPLYGPDPRSPRRGPPPRRSGYRVVISGLPDTGSWQDLKDHMRDAGEICYADVFRDGTGVVEYTNYEDMKYALRKLDDTKFKSHEGEVTYIRVKEANVMNPNHSRSRSHTPRRTRSSPKYSPTYPASRSRSRSARSRSHTRTPFNRRSASPIRSEKPSIRFRIADSWARPIIEREHFGFSYRVDYIDLEANRFRLHERLRFTAALDHAESSVVQTCSVSLN</sequence>
<dbReference type="GO" id="GO:0005634">
    <property type="term" value="C:nucleus"/>
    <property type="evidence" value="ECO:0007669"/>
    <property type="project" value="UniProtKB-SubCell"/>
</dbReference>
<evidence type="ECO:0000259" key="10">
    <source>
        <dbReference type="PROSITE" id="PS50102"/>
    </source>
</evidence>
<evidence type="ECO:0000256" key="6">
    <source>
        <dbReference type="ARBA" id="ARBA00023187"/>
    </source>
</evidence>
<organism evidence="11 12">
    <name type="scientific">Setaria digitata</name>
    <dbReference type="NCBI Taxonomy" id="48799"/>
    <lineage>
        <taxon>Eukaryota</taxon>
        <taxon>Metazoa</taxon>
        <taxon>Ecdysozoa</taxon>
        <taxon>Nematoda</taxon>
        <taxon>Chromadorea</taxon>
        <taxon>Rhabditida</taxon>
        <taxon>Spirurina</taxon>
        <taxon>Spiruromorpha</taxon>
        <taxon>Filarioidea</taxon>
        <taxon>Setariidae</taxon>
        <taxon>Setaria</taxon>
    </lineage>
</organism>
<dbReference type="CDD" id="cd12338">
    <property type="entry name" value="RRM1_SRSF1_like"/>
    <property type="match status" value="1"/>
</dbReference>
<dbReference type="PANTHER" id="PTHR23003">
    <property type="entry name" value="RNA RECOGNITION MOTIF RRM DOMAIN CONTAINING PROTEIN"/>
    <property type="match status" value="1"/>
</dbReference>
<evidence type="ECO:0000256" key="9">
    <source>
        <dbReference type="SAM" id="MobiDB-lite"/>
    </source>
</evidence>
<keyword evidence="11" id="KW-1185">Reference proteome</keyword>